<evidence type="ECO:0000313" key="4">
    <source>
        <dbReference type="Proteomes" id="UP000295023"/>
    </source>
</evidence>
<feature type="compositionally biased region" description="Basic residues" evidence="1">
    <location>
        <begin position="54"/>
        <end position="66"/>
    </location>
</feature>
<feature type="domain" description="YncI copper-binding" evidence="2">
    <location>
        <begin position="133"/>
        <end position="279"/>
    </location>
</feature>
<feature type="region of interest" description="Disordered" evidence="1">
    <location>
        <begin position="53"/>
        <end position="75"/>
    </location>
</feature>
<protein>
    <submittedName>
        <fullName evidence="3">DUF1775 domain-containing protein</fullName>
    </submittedName>
</protein>
<sequence>MVGCGTCPTPRRPPCRRMRIATPAWSHRRPCRCRNRRCARPCRFPWPGLPRPRAGPRPRPCRRSRPAPHPAPELSTARSLFAGQIQAFGRFRPAAICSIGNPRETSMRLSPALAAAGALWVLPALAPTPALAHVTVEPTAAPAGSYLRAALRVPHGCNGAATTRISLGLPEGVTSAKPMPKPGWRLSIERRRLSEAVRSPHGRELEEEVARITWEGGPLPDDQYDEFVVMLQAPNEPGGTLTLPVLQGCEGGKVDAWAEKPAAGHHAHDLARPAPAIRLTPR</sequence>
<gene>
    <name evidence="3" type="ORF">EXY23_11695</name>
</gene>
<accession>A0A4R4DQD6</accession>
<evidence type="ECO:0000259" key="2">
    <source>
        <dbReference type="Pfam" id="PF07987"/>
    </source>
</evidence>
<name>A0A4R4DQD6_9PROT</name>
<comment type="caution">
    <text evidence="3">The sequence shown here is derived from an EMBL/GenBank/DDBJ whole genome shotgun (WGS) entry which is preliminary data.</text>
</comment>
<proteinExistence type="predicted"/>
<evidence type="ECO:0000313" key="3">
    <source>
        <dbReference type="EMBL" id="TCZ63028.1"/>
    </source>
</evidence>
<dbReference type="Gene3D" id="2.60.40.2230">
    <property type="entry name" value="Uncharacterised protein YcnI-like PF07987, DUF1775"/>
    <property type="match status" value="1"/>
</dbReference>
<evidence type="ECO:0000256" key="1">
    <source>
        <dbReference type="SAM" id="MobiDB-lite"/>
    </source>
</evidence>
<dbReference type="CDD" id="cd08545">
    <property type="entry name" value="YcnI_like"/>
    <property type="match status" value="1"/>
</dbReference>
<dbReference type="EMBL" id="SKBM01000009">
    <property type="protein sequence ID" value="TCZ63028.1"/>
    <property type="molecule type" value="Genomic_DNA"/>
</dbReference>
<dbReference type="OrthoDB" id="9796962at2"/>
<reference evidence="3 4" key="1">
    <citation type="submission" date="2019-03" db="EMBL/GenBank/DDBJ databases">
        <title>Paracraurococcus aquatilis NE82 genome sequence.</title>
        <authorList>
            <person name="Zhao Y."/>
            <person name="Du Z."/>
        </authorList>
    </citation>
    <scope>NUCLEOTIDE SEQUENCE [LARGE SCALE GENOMIC DNA]</scope>
    <source>
        <strain evidence="3 4">NE82</strain>
    </source>
</reference>
<organism evidence="3 4">
    <name type="scientific">Roseicella aquatilis</name>
    <dbReference type="NCBI Taxonomy" id="2527868"/>
    <lineage>
        <taxon>Bacteria</taxon>
        <taxon>Pseudomonadati</taxon>
        <taxon>Pseudomonadota</taxon>
        <taxon>Alphaproteobacteria</taxon>
        <taxon>Acetobacterales</taxon>
        <taxon>Roseomonadaceae</taxon>
        <taxon>Roseicella</taxon>
    </lineage>
</organism>
<dbReference type="InterPro" id="IPR038507">
    <property type="entry name" value="YcnI-like_sf"/>
</dbReference>
<keyword evidence="4" id="KW-1185">Reference proteome</keyword>
<dbReference type="Pfam" id="PF07987">
    <property type="entry name" value="DUF1775"/>
    <property type="match status" value="1"/>
</dbReference>
<dbReference type="Proteomes" id="UP000295023">
    <property type="component" value="Unassembled WGS sequence"/>
</dbReference>
<dbReference type="AlphaFoldDB" id="A0A4R4DQD6"/>
<dbReference type="InterPro" id="IPR012533">
    <property type="entry name" value="YcnI-copper_dom"/>
</dbReference>